<dbReference type="Pfam" id="PF22041">
    <property type="entry name" value="GST_C_7"/>
    <property type="match status" value="1"/>
</dbReference>
<dbReference type="AlphaFoldDB" id="F8P2X8"/>
<feature type="domain" description="Glutathione S-transferase UstS-like C-terminal" evidence="1">
    <location>
        <begin position="3"/>
        <end position="64"/>
    </location>
</feature>
<organism>
    <name type="scientific">Serpula lacrymans var. lacrymans (strain S7.9)</name>
    <name type="common">Dry rot fungus</name>
    <dbReference type="NCBI Taxonomy" id="578457"/>
    <lineage>
        <taxon>Eukaryota</taxon>
        <taxon>Fungi</taxon>
        <taxon>Dikarya</taxon>
        <taxon>Basidiomycota</taxon>
        <taxon>Agaricomycotina</taxon>
        <taxon>Agaricomycetes</taxon>
        <taxon>Agaricomycetidae</taxon>
        <taxon>Boletales</taxon>
        <taxon>Coniophorineae</taxon>
        <taxon>Serpulaceae</taxon>
        <taxon>Serpula</taxon>
    </lineage>
</organism>
<dbReference type="Proteomes" id="UP000008064">
    <property type="component" value="Unassembled WGS sequence"/>
</dbReference>
<proteinExistence type="predicted"/>
<evidence type="ECO:0000259" key="1">
    <source>
        <dbReference type="Pfam" id="PF22041"/>
    </source>
</evidence>
<dbReference type="RefSeq" id="XP_007321048.1">
    <property type="nucleotide sequence ID" value="XM_007320986.1"/>
</dbReference>
<dbReference type="OrthoDB" id="4951845at2759"/>
<dbReference type="HOGENOM" id="CLU_2832734_0_0_1"/>
<protein>
    <recommendedName>
        <fullName evidence="1">Glutathione S-transferase UstS-like C-terminal domain-containing protein</fullName>
    </recommendedName>
</protein>
<sequence>MHALAPAFPVTNVTVAPKLYPRSEEYFMKQAEAWFGVRWEDISPVGPKREEGWKNTKVALVVIDVCKEWW</sequence>
<dbReference type="KEGG" id="sla:SERLADRAFT_473457"/>
<dbReference type="Gene3D" id="1.20.1050.10">
    <property type="match status" value="1"/>
</dbReference>
<evidence type="ECO:0000313" key="2">
    <source>
        <dbReference type="EMBL" id="EGO22510.1"/>
    </source>
</evidence>
<gene>
    <name evidence="2" type="ORF">SERLADRAFT_473457</name>
</gene>
<name>F8P2X8_SERL9</name>
<accession>F8P2X8</accession>
<dbReference type="EMBL" id="GL945437">
    <property type="protein sequence ID" value="EGO22510.1"/>
    <property type="molecule type" value="Genomic_DNA"/>
</dbReference>
<dbReference type="InterPro" id="IPR054416">
    <property type="entry name" value="GST_UstS-like_C"/>
</dbReference>
<dbReference type="GeneID" id="18820309"/>
<reference evidence="2" key="1">
    <citation type="submission" date="2011-04" db="EMBL/GenBank/DDBJ databases">
        <title>Evolution of plant cell wall degrading machinery underlies the functional diversity of forest fungi.</title>
        <authorList>
            <consortium name="US DOE Joint Genome Institute (JGI-PGF)"/>
            <person name="Eastwood D.C."/>
            <person name="Floudas D."/>
            <person name="Binder M."/>
            <person name="Majcherczyk A."/>
            <person name="Schneider P."/>
            <person name="Aerts A."/>
            <person name="Asiegbu F.O."/>
            <person name="Baker S.E."/>
            <person name="Barry K."/>
            <person name="Bendiksby M."/>
            <person name="Blumentritt M."/>
            <person name="Coutinho P.M."/>
            <person name="Cullen D."/>
            <person name="Cullen D."/>
            <person name="Gathman A."/>
            <person name="Goodell B."/>
            <person name="Henrissat B."/>
            <person name="Ihrmark K."/>
            <person name="Kauserud H."/>
            <person name="Kohler A."/>
            <person name="LaButti K."/>
            <person name="Lapidus A."/>
            <person name="Lavin J.L."/>
            <person name="Lee Y.-H."/>
            <person name="Lindquist E."/>
            <person name="Lilly W."/>
            <person name="Lucas S."/>
            <person name="Morin E."/>
            <person name="Murat C."/>
            <person name="Oguiza J.A."/>
            <person name="Park J."/>
            <person name="Pisabarro A.G."/>
            <person name="Riley R."/>
            <person name="Rosling A."/>
            <person name="Salamov A."/>
            <person name="Schmidt O."/>
            <person name="Schmutz J."/>
            <person name="Skrede I."/>
            <person name="Stenlid J."/>
            <person name="Wiebenga A."/>
            <person name="Xie X."/>
            <person name="Kues U."/>
            <person name="Hibbett D.S."/>
            <person name="Hoffmeister D."/>
            <person name="Hogberg N."/>
            <person name="Martin F."/>
            <person name="Grigoriev I.V."/>
            <person name="Watkinson S.C."/>
        </authorList>
    </citation>
    <scope>NUCLEOTIDE SEQUENCE</scope>
    <source>
        <strain evidence="2">S7.9</strain>
    </source>
</reference>